<evidence type="ECO:0000256" key="6">
    <source>
        <dbReference type="HAMAP-Rule" id="MF_01877"/>
    </source>
</evidence>
<reference evidence="9 10" key="1">
    <citation type="submission" date="2018-02" db="EMBL/GenBank/DDBJ databases">
        <title>Whole genome sequencing of endophytic bacterium.</title>
        <authorList>
            <person name="Eedara R."/>
            <person name="Podile A.R."/>
        </authorList>
    </citation>
    <scope>NUCLEOTIDE SEQUENCE [LARGE SCALE GENOMIC DNA]</scope>
    <source>
        <strain evidence="9 10">RP1T</strain>
    </source>
</reference>
<keyword evidence="3 6" id="KW-0489">Methyltransferase</keyword>
<dbReference type="Gene3D" id="3.30.950.10">
    <property type="entry name" value="Methyltransferase, Cobalt-precorrin-4 Transmethylase, Domain 2"/>
    <property type="match status" value="1"/>
</dbReference>
<sequence length="308" mass="32505">MRPDFSPSIVGVEHSYLLHGQRLTAPSLQPGLHVVATPIGNLQDITLRALTTLAAADLIVCEDTRVTSRLTNHYGISAQLLAYNDHNAPRVRPQILERLTSGQGVALVSDAGTPMVSDPGFKLVREAIEADIPVFAAPGPSAALAALAVAGLPTDRFFFEGFLPNKDGARANRLAELKTIPATLIFYESGPRLADSLAAMATALGDRAATVARELTKAYETVYRGTLVSLATDFAIADEPKGEIVVVVGPPVEEKASADDIEASLAAALETLSVKDAAAAVSARLGLPKRDVYARAVEMASERRSRAS</sequence>
<dbReference type="PANTHER" id="PTHR46111">
    <property type="entry name" value="RIBOSOMAL RNA SMALL SUBUNIT METHYLTRANSFERASE I"/>
    <property type="match status" value="1"/>
</dbReference>
<dbReference type="FunFam" id="3.30.950.10:FF:000002">
    <property type="entry name" value="Ribosomal RNA small subunit methyltransferase I"/>
    <property type="match status" value="1"/>
</dbReference>
<dbReference type="HAMAP" id="MF_01877">
    <property type="entry name" value="16SrRNA_methyltr_I"/>
    <property type="match status" value="1"/>
</dbReference>
<dbReference type="RefSeq" id="WP_105864310.1">
    <property type="nucleotide sequence ID" value="NZ_PUEJ01000009.1"/>
</dbReference>
<protein>
    <recommendedName>
        <fullName evidence="6">Ribosomal RNA small subunit methyltransferase I</fullName>
        <ecNumber evidence="6">2.1.1.198</ecNumber>
    </recommendedName>
    <alternativeName>
        <fullName evidence="6">16S rRNA 2'-O-ribose C1402 methyltransferase</fullName>
    </alternativeName>
    <alternativeName>
        <fullName evidence="6">rRNA (cytidine-2'-O-)-methyltransferase RsmI</fullName>
    </alternativeName>
</protein>
<dbReference type="EC" id="2.1.1.198" evidence="6"/>
<dbReference type="InterPro" id="IPR014776">
    <property type="entry name" value="4pyrrole_Mease_sub2"/>
</dbReference>
<dbReference type="OrthoDB" id="9809084at2"/>
<dbReference type="EMBL" id="PUEJ01000009">
    <property type="protein sequence ID" value="PRH85218.1"/>
    <property type="molecule type" value="Genomic_DNA"/>
</dbReference>
<keyword evidence="4 6" id="KW-0808">Transferase</keyword>
<comment type="function">
    <text evidence="6">Catalyzes the 2'-O-methylation of the ribose of cytidine 1402 (C1402) in 16S rRNA.</text>
</comment>
<dbReference type="GO" id="GO:0070677">
    <property type="term" value="F:rRNA (cytosine-2'-O-)-methyltransferase activity"/>
    <property type="evidence" value="ECO:0007669"/>
    <property type="project" value="UniProtKB-UniRule"/>
</dbReference>
<dbReference type="Pfam" id="PF00590">
    <property type="entry name" value="TP_methylase"/>
    <property type="match status" value="1"/>
</dbReference>
<dbReference type="InterPro" id="IPR018063">
    <property type="entry name" value="SAM_MeTrfase_RsmI_CS"/>
</dbReference>
<dbReference type="Pfam" id="PF23016">
    <property type="entry name" value="RsmI_C"/>
    <property type="match status" value="1"/>
</dbReference>
<gene>
    <name evidence="6 9" type="primary">rsmI</name>
    <name evidence="9" type="ORF">C5L14_22445</name>
</gene>
<accession>A0A2S9Q782</accession>
<keyword evidence="5 6" id="KW-0949">S-adenosyl-L-methionine</keyword>
<dbReference type="GO" id="GO:0005737">
    <property type="term" value="C:cytoplasm"/>
    <property type="evidence" value="ECO:0007669"/>
    <property type="project" value="UniProtKB-SubCell"/>
</dbReference>
<comment type="catalytic activity">
    <reaction evidence="6">
        <text>cytidine(1402) in 16S rRNA + S-adenosyl-L-methionine = 2'-O-methylcytidine(1402) in 16S rRNA + S-adenosyl-L-homocysteine + H(+)</text>
        <dbReference type="Rhea" id="RHEA:42924"/>
        <dbReference type="Rhea" id="RHEA-COMP:10285"/>
        <dbReference type="Rhea" id="RHEA-COMP:10286"/>
        <dbReference type="ChEBI" id="CHEBI:15378"/>
        <dbReference type="ChEBI" id="CHEBI:57856"/>
        <dbReference type="ChEBI" id="CHEBI:59789"/>
        <dbReference type="ChEBI" id="CHEBI:74495"/>
        <dbReference type="ChEBI" id="CHEBI:82748"/>
        <dbReference type="EC" id="2.1.1.198"/>
    </reaction>
</comment>
<dbReference type="InterPro" id="IPR008189">
    <property type="entry name" value="rRNA_ssu_MeTfrase_I"/>
</dbReference>
<dbReference type="InterPro" id="IPR035996">
    <property type="entry name" value="4pyrrol_Methylase_sf"/>
</dbReference>
<evidence type="ECO:0000259" key="7">
    <source>
        <dbReference type="Pfam" id="PF00590"/>
    </source>
</evidence>
<keyword evidence="1 6" id="KW-0963">Cytoplasm</keyword>
<evidence type="ECO:0000256" key="1">
    <source>
        <dbReference type="ARBA" id="ARBA00022490"/>
    </source>
</evidence>
<dbReference type="PANTHER" id="PTHR46111:SF1">
    <property type="entry name" value="RIBOSOMAL RNA SMALL SUBUNIT METHYLTRANSFERASE I"/>
    <property type="match status" value="1"/>
</dbReference>
<dbReference type="CDD" id="cd11648">
    <property type="entry name" value="RsmI"/>
    <property type="match status" value="1"/>
</dbReference>
<feature type="domain" description="Tetrapyrrole methylase" evidence="7">
    <location>
        <begin position="32"/>
        <end position="230"/>
    </location>
</feature>
<dbReference type="Gene3D" id="3.40.1010.10">
    <property type="entry name" value="Cobalt-precorrin-4 Transmethylase, Domain 1"/>
    <property type="match status" value="1"/>
</dbReference>
<evidence type="ECO:0000256" key="5">
    <source>
        <dbReference type="ARBA" id="ARBA00022691"/>
    </source>
</evidence>
<comment type="caution">
    <text evidence="9">The sequence shown here is derived from an EMBL/GenBank/DDBJ whole genome shotgun (WGS) entry which is preliminary data.</text>
</comment>
<comment type="similarity">
    <text evidence="6">Belongs to the methyltransferase superfamily. RsmI family.</text>
</comment>
<dbReference type="AlphaFoldDB" id="A0A2S9Q782"/>
<dbReference type="SUPFAM" id="SSF53790">
    <property type="entry name" value="Tetrapyrrole methylase"/>
    <property type="match status" value="1"/>
</dbReference>
<dbReference type="Proteomes" id="UP000237682">
    <property type="component" value="Unassembled WGS sequence"/>
</dbReference>
<evidence type="ECO:0000256" key="2">
    <source>
        <dbReference type="ARBA" id="ARBA00022552"/>
    </source>
</evidence>
<keyword evidence="2 6" id="KW-0698">rRNA processing</keyword>
<proteinExistence type="inferred from homology"/>
<dbReference type="PIRSF" id="PIRSF005917">
    <property type="entry name" value="MTase_YraL"/>
    <property type="match status" value="1"/>
</dbReference>
<evidence type="ECO:0000313" key="9">
    <source>
        <dbReference type="EMBL" id="PRH85218.1"/>
    </source>
</evidence>
<organism evidence="9 10">
    <name type="scientific">Labrys okinawensis</name>
    <dbReference type="NCBI Taxonomy" id="346911"/>
    <lineage>
        <taxon>Bacteria</taxon>
        <taxon>Pseudomonadati</taxon>
        <taxon>Pseudomonadota</taxon>
        <taxon>Alphaproteobacteria</taxon>
        <taxon>Hyphomicrobiales</taxon>
        <taxon>Xanthobacteraceae</taxon>
        <taxon>Labrys</taxon>
    </lineage>
</organism>
<evidence type="ECO:0000256" key="4">
    <source>
        <dbReference type="ARBA" id="ARBA00022679"/>
    </source>
</evidence>
<dbReference type="InterPro" id="IPR000878">
    <property type="entry name" value="4pyrrol_Mease"/>
</dbReference>
<dbReference type="PROSITE" id="PS01296">
    <property type="entry name" value="RSMI"/>
    <property type="match status" value="1"/>
</dbReference>
<keyword evidence="10" id="KW-1185">Reference proteome</keyword>
<comment type="subcellular location">
    <subcellularLocation>
        <location evidence="6">Cytoplasm</location>
    </subcellularLocation>
</comment>
<evidence type="ECO:0000259" key="8">
    <source>
        <dbReference type="Pfam" id="PF23016"/>
    </source>
</evidence>
<evidence type="ECO:0000256" key="3">
    <source>
        <dbReference type="ARBA" id="ARBA00022603"/>
    </source>
</evidence>
<evidence type="ECO:0000313" key="10">
    <source>
        <dbReference type="Proteomes" id="UP000237682"/>
    </source>
</evidence>
<dbReference type="InterPro" id="IPR014777">
    <property type="entry name" value="4pyrrole_Mease_sub1"/>
</dbReference>
<feature type="domain" description="RsmI HTH" evidence="8">
    <location>
        <begin position="256"/>
        <end position="299"/>
    </location>
</feature>
<dbReference type="InterPro" id="IPR053910">
    <property type="entry name" value="RsmI_HTH"/>
</dbReference>
<dbReference type="FunFam" id="3.40.1010.10:FF:000007">
    <property type="entry name" value="Ribosomal RNA small subunit methyltransferase I"/>
    <property type="match status" value="1"/>
</dbReference>
<name>A0A2S9Q782_9HYPH</name>
<dbReference type="NCBIfam" id="TIGR00096">
    <property type="entry name" value="16S rRNA (cytidine(1402)-2'-O)-methyltransferase"/>
    <property type="match status" value="1"/>
</dbReference>